<gene>
    <name evidence="15" type="ORF">PMG25_16740</name>
</gene>
<dbReference type="CDD" id="cd06225">
    <property type="entry name" value="HAMP"/>
    <property type="match status" value="1"/>
</dbReference>
<feature type="coiled-coil region" evidence="11">
    <location>
        <begin position="347"/>
        <end position="388"/>
    </location>
</feature>
<dbReference type="PROSITE" id="PS50885">
    <property type="entry name" value="HAMP"/>
    <property type="match status" value="1"/>
</dbReference>
<dbReference type="InterPro" id="IPR029151">
    <property type="entry name" value="Sensor-like_sf"/>
</dbReference>
<dbReference type="SMART" id="SM00304">
    <property type="entry name" value="HAMP"/>
    <property type="match status" value="1"/>
</dbReference>
<dbReference type="PROSITE" id="PS50109">
    <property type="entry name" value="HIS_KIN"/>
    <property type="match status" value="1"/>
</dbReference>
<dbReference type="Proteomes" id="UP001235849">
    <property type="component" value="Unassembled WGS sequence"/>
</dbReference>
<dbReference type="EC" id="2.7.13.3" evidence="3"/>
<evidence type="ECO:0000256" key="6">
    <source>
        <dbReference type="ARBA" id="ARBA00022679"/>
    </source>
</evidence>
<evidence type="ECO:0000256" key="10">
    <source>
        <dbReference type="ARBA" id="ARBA00023012"/>
    </source>
</evidence>
<organism evidence="15 16">
    <name type="scientific">Roseofilum capinflatum BLCC-M114</name>
    <dbReference type="NCBI Taxonomy" id="3022440"/>
    <lineage>
        <taxon>Bacteria</taxon>
        <taxon>Bacillati</taxon>
        <taxon>Cyanobacteriota</taxon>
        <taxon>Cyanophyceae</taxon>
        <taxon>Desertifilales</taxon>
        <taxon>Desertifilaceae</taxon>
        <taxon>Roseofilum</taxon>
        <taxon>Roseofilum capinflatum</taxon>
    </lineage>
</organism>
<keyword evidence="7 12" id="KW-0812">Transmembrane</keyword>
<keyword evidence="8" id="KW-0418">Kinase</keyword>
<proteinExistence type="predicted"/>
<evidence type="ECO:0000256" key="12">
    <source>
        <dbReference type="SAM" id="Phobius"/>
    </source>
</evidence>
<dbReference type="SUPFAM" id="SSF55874">
    <property type="entry name" value="ATPase domain of HSP90 chaperone/DNA topoisomerase II/histidine kinase"/>
    <property type="match status" value="1"/>
</dbReference>
<dbReference type="InterPro" id="IPR003660">
    <property type="entry name" value="HAMP_dom"/>
</dbReference>
<dbReference type="Gene3D" id="6.10.340.10">
    <property type="match status" value="1"/>
</dbReference>
<dbReference type="SUPFAM" id="SSF47384">
    <property type="entry name" value="Homodimeric domain of signal transducing histidine kinase"/>
    <property type="match status" value="1"/>
</dbReference>
<dbReference type="GO" id="GO:0005524">
    <property type="term" value="F:ATP binding"/>
    <property type="evidence" value="ECO:0007669"/>
    <property type="project" value="UniProtKB-KW"/>
</dbReference>
<feature type="transmembrane region" description="Helical" evidence="12">
    <location>
        <begin position="293"/>
        <end position="321"/>
    </location>
</feature>
<dbReference type="InterPro" id="IPR036890">
    <property type="entry name" value="HATPase_C_sf"/>
</dbReference>
<keyword evidence="5" id="KW-0597">Phosphoprotein</keyword>
<evidence type="ECO:0000259" key="13">
    <source>
        <dbReference type="PROSITE" id="PS50109"/>
    </source>
</evidence>
<keyword evidence="15" id="KW-0547">Nucleotide-binding</keyword>
<comment type="caution">
    <text evidence="15">The sequence shown here is derived from an EMBL/GenBank/DDBJ whole genome shotgun (WGS) entry which is preliminary data.</text>
</comment>
<evidence type="ECO:0000256" key="2">
    <source>
        <dbReference type="ARBA" id="ARBA00004651"/>
    </source>
</evidence>
<evidence type="ECO:0000256" key="9">
    <source>
        <dbReference type="ARBA" id="ARBA00022989"/>
    </source>
</evidence>
<dbReference type="InterPro" id="IPR004358">
    <property type="entry name" value="Sig_transdc_His_kin-like_C"/>
</dbReference>
<keyword evidence="6" id="KW-0808">Transferase</keyword>
<dbReference type="SUPFAM" id="SSF103190">
    <property type="entry name" value="Sensory domain-like"/>
    <property type="match status" value="1"/>
</dbReference>
<dbReference type="PRINTS" id="PR00344">
    <property type="entry name" value="BCTRLSENSOR"/>
</dbReference>
<evidence type="ECO:0000313" key="16">
    <source>
        <dbReference type="Proteomes" id="UP001235849"/>
    </source>
</evidence>
<keyword evidence="10" id="KW-0902">Two-component regulatory system</keyword>
<comment type="subcellular location">
    <subcellularLocation>
        <location evidence="2">Cell membrane</location>
        <topology evidence="2">Multi-pass membrane protein</topology>
    </subcellularLocation>
</comment>
<keyword evidence="4" id="KW-1003">Cell membrane</keyword>
<evidence type="ECO:0000313" key="15">
    <source>
        <dbReference type="EMBL" id="MDJ1175738.1"/>
    </source>
</evidence>
<evidence type="ECO:0000256" key="5">
    <source>
        <dbReference type="ARBA" id="ARBA00022553"/>
    </source>
</evidence>
<keyword evidence="11" id="KW-0175">Coiled coil</keyword>
<keyword evidence="16" id="KW-1185">Reference proteome</keyword>
<keyword evidence="15" id="KW-0067">ATP-binding</keyword>
<comment type="catalytic activity">
    <reaction evidence="1">
        <text>ATP + protein L-histidine = ADP + protein N-phospho-L-histidine.</text>
        <dbReference type="EC" id="2.7.13.3"/>
    </reaction>
</comment>
<dbReference type="EMBL" id="JAQOSO010000087">
    <property type="protein sequence ID" value="MDJ1175738.1"/>
    <property type="molecule type" value="Genomic_DNA"/>
</dbReference>
<dbReference type="CDD" id="cd00082">
    <property type="entry name" value="HisKA"/>
    <property type="match status" value="1"/>
</dbReference>
<keyword evidence="12" id="KW-0472">Membrane</keyword>
<dbReference type="Gene3D" id="3.30.565.10">
    <property type="entry name" value="Histidine kinase-like ATPase, C-terminal domain"/>
    <property type="match status" value="1"/>
</dbReference>
<dbReference type="SMART" id="SM00387">
    <property type="entry name" value="HATPase_c"/>
    <property type="match status" value="1"/>
</dbReference>
<reference evidence="15 16" key="1">
    <citation type="submission" date="2023-01" db="EMBL/GenBank/DDBJ databases">
        <title>Novel diversity within Roseofilum (Cyanobacteria; Desertifilaceae) from marine benthic mats with descriptions of four novel species.</title>
        <authorList>
            <person name="Wang Y."/>
            <person name="Berthold D.E."/>
            <person name="Hu J."/>
            <person name="Lefler F.W."/>
            <person name="Laughinghouse H.D. IV."/>
        </authorList>
    </citation>
    <scope>NUCLEOTIDE SEQUENCE [LARGE SCALE GENOMIC DNA]</scope>
    <source>
        <strain evidence="15 16">BLCC-M114</strain>
    </source>
</reference>
<dbReference type="InterPro" id="IPR036097">
    <property type="entry name" value="HisK_dim/P_sf"/>
</dbReference>
<name>A0ABT7B983_9CYAN</name>
<evidence type="ECO:0000256" key="7">
    <source>
        <dbReference type="ARBA" id="ARBA00022692"/>
    </source>
</evidence>
<dbReference type="Gene3D" id="1.10.287.130">
    <property type="match status" value="1"/>
</dbReference>
<sequence>MISSENPSNFWKTTLLFRTYSKLPLQQKISVPFVCLFLGLWFLGTIGIGYYFLNHLEKRQLAELQSVAALILQQFQNETEKLRLNAKLTVESEKVRQGVEDANPTILLQHLLPLKLLLELDLVQVIDVERKLLVDLKLNSLSDSQINHEMTISQVMNGVSLSTIINAENENNNDPSILISTAAIKSNQGIIGGVIIGRVVNHNFLHGLTEHIDESIVVFQNNEIIASSLREAENFVWLPPSENSVNNFHKSMVKIGDRSYLGRTVPISGIYQSQLQLVILAPLDSLEKAKRNFLIGLVVFCLVGSLIAILVGSLVSGLIAMRIRSVTKATEKLANDDLWVKLPVLYNDELDRLSKSFNRMAKKLKNRDEALKIKVEELEETLQKLYLTESQLIQSEKMSSLGQMVAGIAHEFNNPVNFIYANIEPAIHYVDDLLYLIDLYQKEYPYPSENINQALSDIDFDFLVGDFQHLLNSMKAGAERISSIVRGLRTFSRLDETGIKKVDLHENIESTLLIVQHKIQEDVNMGIVSKRKISLLKDYGELPKVTCDPSQLNQVFLYLINNAIDALQELRTDIESSKLPQIVLKTEWGDRSSVKITIADNGCGMSEEVQNKIFDPFFTTKPVGSGTGLGLSISYSIIVDRCGGKLRCHSIPGEGTEFIIELPVEGSGGSNE</sequence>
<dbReference type="PANTHER" id="PTHR43065">
    <property type="entry name" value="SENSOR HISTIDINE KINASE"/>
    <property type="match status" value="1"/>
</dbReference>
<dbReference type="InterPro" id="IPR003594">
    <property type="entry name" value="HATPase_dom"/>
</dbReference>
<dbReference type="Pfam" id="PF00672">
    <property type="entry name" value="HAMP"/>
    <property type="match status" value="1"/>
</dbReference>
<evidence type="ECO:0000256" key="1">
    <source>
        <dbReference type="ARBA" id="ARBA00000085"/>
    </source>
</evidence>
<evidence type="ECO:0000256" key="4">
    <source>
        <dbReference type="ARBA" id="ARBA00022475"/>
    </source>
</evidence>
<evidence type="ECO:0000256" key="3">
    <source>
        <dbReference type="ARBA" id="ARBA00012438"/>
    </source>
</evidence>
<accession>A0ABT7B983</accession>
<dbReference type="SMART" id="SM00388">
    <property type="entry name" value="HisKA"/>
    <property type="match status" value="1"/>
</dbReference>
<dbReference type="PANTHER" id="PTHR43065:SF50">
    <property type="entry name" value="HISTIDINE KINASE"/>
    <property type="match status" value="1"/>
</dbReference>
<feature type="domain" description="HAMP" evidence="14">
    <location>
        <begin position="317"/>
        <end position="369"/>
    </location>
</feature>
<dbReference type="SUPFAM" id="SSF158472">
    <property type="entry name" value="HAMP domain-like"/>
    <property type="match status" value="1"/>
</dbReference>
<evidence type="ECO:0000256" key="8">
    <source>
        <dbReference type="ARBA" id="ARBA00022777"/>
    </source>
</evidence>
<dbReference type="Pfam" id="PF02518">
    <property type="entry name" value="HATPase_c"/>
    <property type="match status" value="1"/>
</dbReference>
<dbReference type="InterPro" id="IPR003661">
    <property type="entry name" value="HisK_dim/P_dom"/>
</dbReference>
<dbReference type="RefSeq" id="WP_283768036.1">
    <property type="nucleotide sequence ID" value="NZ_JAQOSO010000087.1"/>
</dbReference>
<feature type="transmembrane region" description="Helical" evidence="12">
    <location>
        <begin position="29"/>
        <end position="53"/>
    </location>
</feature>
<feature type="domain" description="Histidine kinase" evidence="13">
    <location>
        <begin position="407"/>
        <end position="666"/>
    </location>
</feature>
<evidence type="ECO:0000259" key="14">
    <source>
        <dbReference type="PROSITE" id="PS50885"/>
    </source>
</evidence>
<dbReference type="InterPro" id="IPR005467">
    <property type="entry name" value="His_kinase_dom"/>
</dbReference>
<protein>
    <recommendedName>
        <fullName evidence="3">histidine kinase</fullName>
        <ecNumber evidence="3">2.7.13.3</ecNumber>
    </recommendedName>
</protein>
<keyword evidence="9 12" id="KW-1133">Transmembrane helix</keyword>
<evidence type="ECO:0000256" key="11">
    <source>
        <dbReference type="SAM" id="Coils"/>
    </source>
</evidence>